<feature type="region of interest" description="Disordered" evidence="1">
    <location>
        <begin position="1"/>
        <end position="57"/>
    </location>
</feature>
<dbReference type="AlphaFoldDB" id="A0A919L165"/>
<protein>
    <recommendedName>
        <fullName evidence="4">Type III effector protein</fullName>
    </recommendedName>
</protein>
<gene>
    <name evidence="2" type="ORF">GCM10018793_34880</name>
</gene>
<feature type="compositionally biased region" description="Gly residues" evidence="1">
    <location>
        <begin position="77"/>
        <end position="89"/>
    </location>
</feature>
<comment type="caution">
    <text evidence="2">The sequence shown here is derived from an EMBL/GenBank/DDBJ whole genome shotgun (WGS) entry which is preliminary data.</text>
</comment>
<feature type="compositionally biased region" description="Low complexity" evidence="1">
    <location>
        <begin position="33"/>
        <end position="42"/>
    </location>
</feature>
<evidence type="ECO:0000313" key="3">
    <source>
        <dbReference type="Proteomes" id="UP000603708"/>
    </source>
</evidence>
<keyword evidence="3" id="KW-1185">Reference proteome</keyword>
<feature type="compositionally biased region" description="Pro residues" evidence="1">
    <location>
        <begin position="9"/>
        <end position="21"/>
    </location>
</feature>
<proteinExistence type="predicted"/>
<evidence type="ECO:0000256" key="1">
    <source>
        <dbReference type="SAM" id="MobiDB-lite"/>
    </source>
</evidence>
<name>A0A919L165_9ACTN</name>
<dbReference type="EMBL" id="BNCD01000009">
    <property type="protein sequence ID" value="GHH80217.1"/>
    <property type="molecule type" value="Genomic_DNA"/>
</dbReference>
<feature type="compositionally biased region" description="Low complexity" evidence="1">
    <location>
        <begin position="90"/>
        <end position="105"/>
    </location>
</feature>
<evidence type="ECO:0008006" key="4">
    <source>
        <dbReference type="Google" id="ProtNLM"/>
    </source>
</evidence>
<dbReference type="RefSeq" id="WP_229924695.1">
    <property type="nucleotide sequence ID" value="NZ_BNCD01000009.1"/>
</dbReference>
<feature type="region of interest" description="Disordered" evidence="1">
    <location>
        <begin position="75"/>
        <end position="105"/>
    </location>
</feature>
<evidence type="ECO:0000313" key="2">
    <source>
        <dbReference type="EMBL" id="GHH80217.1"/>
    </source>
</evidence>
<organism evidence="2 3">
    <name type="scientific">Streptomyces sulfonofaciens</name>
    <dbReference type="NCBI Taxonomy" id="68272"/>
    <lineage>
        <taxon>Bacteria</taxon>
        <taxon>Bacillati</taxon>
        <taxon>Actinomycetota</taxon>
        <taxon>Actinomycetes</taxon>
        <taxon>Kitasatosporales</taxon>
        <taxon>Streptomycetaceae</taxon>
        <taxon>Streptomyces</taxon>
    </lineage>
</organism>
<feature type="compositionally biased region" description="Pro residues" evidence="1">
    <location>
        <begin position="43"/>
        <end position="54"/>
    </location>
</feature>
<accession>A0A919L165</accession>
<reference evidence="2" key="2">
    <citation type="submission" date="2020-09" db="EMBL/GenBank/DDBJ databases">
        <authorList>
            <person name="Sun Q."/>
            <person name="Ohkuma M."/>
        </authorList>
    </citation>
    <scope>NUCLEOTIDE SEQUENCE</scope>
    <source>
        <strain evidence="2">JCM 5069</strain>
    </source>
</reference>
<sequence length="282" mass="28714">MPHDDRPPRTAPPAPNPPGTGPLPGHRPRHRAGAPAADQAGPSPTPPPAQPPAPASFLAAASALAAIDEAVRAAGPAEGGGAASGGTGPGSAAAAGPGAGDGTTAATPEQALAALVLLREVRHRLAGWEPGLIEAARTAGASWADLARPLGVTSRQAAERRYLRLRPGDEGTTGEERVKATRDRRAADRTVTAWSRANAADLRQLAGQITALTDLPAEAGSPVADLARALADSDPAALVTPLADTLPHLRHAHPELAARVGSLTDRTRQLRRRSDDLRRGGS</sequence>
<dbReference type="Proteomes" id="UP000603708">
    <property type="component" value="Unassembled WGS sequence"/>
</dbReference>
<reference evidence="2" key="1">
    <citation type="journal article" date="2014" name="Int. J. Syst. Evol. Microbiol.">
        <title>Complete genome sequence of Corynebacterium casei LMG S-19264T (=DSM 44701T), isolated from a smear-ripened cheese.</title>
        <authorList>
            <consortium name="US DOE Joint Genome Institute (JGI-PGF)"/>
            <person name="Walter F."/>
            <person name="Albersmeier A."/>
            <person name="Kalinowski J."/>
            <person name="Ruckert C."/>
        </authorList>
    </citation>
    <scope>NUCLEOTIDE SEQUENCE</scope>
    <source>
        <strain evidence="2">JCM 5069</strain>
    </source>
</reference>